<dbReference type="EMBL" id="JAHBOM010000001">
    <property type="protein sequence ID" value="MBU8821466.1"/>
    <property type="molecule type" value="Genomic_DNA"/>
</dbReference>
<sequence>MPRFAIRRLQTGPEELRAQLPITGRTVDRRTNPHGTGEFFYARLDQRLKYRFPRESNAARSTGQHADRDDRGPFMWVSAVILSAYTPGQQPHFGMRDFAVDLAYVVDPSLADDSFMDPDRVDYMGVAEIDDDVDTLDTVDVAVPHVNGEAAVLTTAPEVVAAPLVSPNDFQPVLDQMTAALTSLAGEQSSRAAVVPQRIESDDEAFEDTPTYRLDADALRYRTWDPLHGWVLRKTTDSDELLYWILDDIASGIAWRWAQQAPAFTDMDEHHALRTLWMPYWHVLMYALRPEWGRRTRESIRRLAQDNPTPLPIRDGARHGPDRIPEVR</sequence>
<protein>
    <submittedName>
        <fullName evidence="2">Immunity 63 family protein</fullName>
    </submittedName>
</protein>
<evidence type="ECO:0000256" key="1">
    <source>
        <dbReference type="SAM" id="MobiDB-lite"/>
    </source>
</evidence>
<keyword evidence="3" id="KW-1185">Reference proteome</keyword>
<dbReference type="Proteomes" id="UP000696413">
    <property type="component" value="Unassembled WGS sequence"/>
</dbReference>
<name>A0ABS6HFR8_MYCGD</name>
<comment type="caution">
    <text evidence="2">The sequence shown here is derived from an EMBL/GenBank/DDBJ whole genome shotgun (WGS) entry which is preliminary data.</text>
</comment>
<feature type="compositionally biased region" description="Basic and acidic residues" evidence="1">
    <location>
        <begin position="315"/>
        <end position="328"/>
    </location>
</feature>
<reference evidence="2 3" key="1">
    <citation type="submission" date="2021-05" db="EMBL/GenBank/DDBJ databases">
        <title>Draft Genome Sequences of Clinical Respiratory Isolates of Mycobacterium goodii Recovered in Ireland.</title>
        <authorList>
            <person name="Flanagan P.R."/>
            <person name="Mok S."/>
            <person name="Roycroft E."/>
            <person name="Rogers T.R."/>
            <person name="Fitzgibbon M."/>
        </authorList>
    </citation>
    <scope>NUCLEOTIDE SEQUENCE [LARGE SCALE GENOMIC DNA]</scope>
    <source>
        <strain evidence="2 3">14IE55</strain>
    </source>
</reference>
<gene>
    <name evidence="2" type="ORF">KL859_01085</name>
</gene>
<evidence type="ECO:0000313" key="3">
    <source>
        <dbReference type="Proteomes" id="UP000696413"/>
    </source>
</evidence>
<proteinExistence type="predicted"/>
<organism evidence="2 3">
    <name type="scientific">Mycolicibacterium goodii</name>
    <name type="common">Mycobacterium goodii</name>
    <dbReference type="NCBI Taxonomy" id="134601"/>
    <lineage>
        <taxon>Bacteria</taxon>
        <taxon>Bacillati</taxon>
        <taxon>Actinomycetota</taxon>
        <taxon>Actinomycetes</taxon>
        <taxon>Mycobacteriales</taxon>
        <taxon>Mycobacteriaceae</taxon>
        <taxon>Mycolicibacterium</taxon>
    </lineage>
</organism>
<evidence type="ECO:0000313" key="2">
    <source>
        <dbReference type="EMBL" id="MBU8821466.1"/>
    </source>
</evidence>
<dbReference type="RefSeq" id="WP_174399843.1">
    <property type="nucleotide sequence ID" value="NZ_JAHBOL010000005.1"/>
</dbReference>
<accession>A0ABS6HFR8</accession>
<feature type="region of interest" description="Disordered" evidence="1">
    <location>
        <begin position="305"/>
        <end position="328"/>
    </location>
</feature>